<evidence type="ECO:0000313" key="1">
    <source>
        <dbReference type="EMBL" id="MCS1396957.1"/>
    </source>
</evidence>
<keyword evidence="2" id="KW-1185">Reference proteome</keyword>
<dbReference type="Proteomes" id="UP001525021">
    <property type="component" value="Unassembled WGS sequence"/>
</dbReference>
<protein>
    <submittedName>
        <fullName evidence="1">Uncharacterized protein</fullName>
    </submittedName>
</protein>
<dbReference type="EMBL" id="JANTOO010000013">
    <property type="protein sequence ID" value="MCS1396957.1"/>
    <property type="molecule type" value="Genomic_DNA"/>
</dbReference>
<accession>A0ABT2DR88</accession>
<name>A0ABT2DR88_9BACI</name>
<organism evidence="1 2">
    <name type="scientific">Lysinibacillus pinottii</name>
    <dbReference type="NCBI Taxonomy" id="2973932"/>
    <lineage>
        <taxon>Bacteria</taxon>
        <taxon>Bacillati</taxon>
        <taxon>Bacillota</taxon>
        <taxon>Bacilli</taxon>
        <taxon>Bacillales</taxon>
        <taxon>Bacillaceae</taxon>
        <taxon>Lysinibacillus</taxon>
    </lineage>
</organism>
<sequence>MRIFPDEIELLSLFETNPDFLDTMEIPFYYNEMVYRFSNKEEEFEINLAPSVGELSIKVFQKETCNLLFKLLLISVSKFEIKEDTKEKNCIQLVLDHEEILQIYEISFKPKFSLILTEEFDR</sequence>
<reference evidence="1 2" key="1">
    <citation type="submission" date="2022-08" db="EMBL/GenBank/DDBJ databases">
        <title>Lysinibacillus sequencing.</title>
        <authorList>
            <person name="Dunlap C."/>
        </authorList>
    </citation>
    <scope>NUCLEOTIDE SEQUENCE [LARGE SCALE GENOMIC DNA]</scope>
    <source>
        <strain evidence="1 2">PB211</strain>
    </source>
</reference>
<dbReference type="RefSeq" id="WP_012292805.1">
    <property type="nucleotide sequence ID" value="NZ_JANTOO010000013.1"/>
</dbReference>
<proteinExistence type="predicted"/>
<evidence type="ECO:0000313" key="2">
    <source>
        <dbReference type="Proteomes" id="UP001525021"/>
    </source>
</evidence>
<comment type="caution">
    <text evidence="1">The sequence shown here is derived from an EMBL/GenBank/DDBJ whole genome shotgun (WGS) entry which is preliminary data.</text>
</comment>
<gene>
    <name evidence="1" type="ORF">NXZ79_13045</name>
</gene>